<proteinExistence type="predicted"/>
<protein>
    <submittedName>
        <fullName evidence="1">Uncharacterized protein</fullName>
    </submittedName>
</protein>
<dbReference type="SUPFAM" id="SSF51338">
    <property type="entry name" value="Composite domain of metallo-dependent hydrolases"/>
    <property type="match status" value="1"/>
</dbReference>
<dbReference type="InterPro" id="IPR011059">
    <property type="entry name" value="Metal-dep_hydrolase_composite"/>
</dbReference>
<dbReference type="Proteomes" id="UP000322530">
    <property type="component" value="Unassembled WGS sequence"/>
</dbReference>
<reference evidence="1 2" key="1">
    <citation type="submission" date="2019-01" db="EMBL/GenBank/DDBJ databases">
        <title>Draft genome sequence of Dictyobacter sp. Uno17.</title>
        <authorList>
            <person name="Wang C.M."/>
            <person name="Zheng Y."/>
            <person name="Sakai Y."/>
            <person name="Abe K."/>
            <person name="Yokota A."/>
            <person name="Yabe S."/>
        </authorList>
    </citation>
    <scope>NUCLEOTIDE SEQUENCE [LARGE SCALE GENOMIC DNA]</scope>
    <source>
        <strain evidence="1 2">Uno17</strain>
    </source>
</reference>
<dbReference type="RefSeq" id="WP_172632022.1">
    <property type="nucleotide sequence ID" value="NZ_BIXY01000024.1"/>
</dbReference>
<dbReference type="AlphaFoldDB" id="A0A5A5TBD2"/>
<evidence type="ECO:0000313" key="2">
    <source>
        <dbReference type="Proteomes" id="UP000322530"/>
    </source>
</evidence>
<dbReference type="GO" id="GO:0016810">
    <property type="term" value="F:hydrolase activity, acting on carbon-nitrogen (but not peptide) bonds"/>
    <property type="evidence" value="ECO:0007669"/>
    <property type="project" value="InterPro"/>
</dbReference>
<accession>A0A5A5TBD2</accession>
<dbReference type="EMBL" id="BIXY01000024">
    <property type="protein sequence ID" value="GCF08466.1"/>
    <property type="molecule type" value="Genomic_DNA"/>
</dbReference>
<gene>
    <name evidence="1" type="ORF">KDI_20300</name>
</gene>
<comment type="caution">
    <text evidence="1">The sequence shown here is derived from an EMBL/GenBank/DDBJ whole genome shotgun (WGS) entry which is preliminary data.</text>
</comment>
<evidence type="ECO:0000313" key="1">
    <source>
        <dbReference type="EMBL" id="GCF08466.1"/>
    </source>
</evidence>
<keyword evidence="2" id="KW-1185">Reference proteome</keyword>
<name>A0A5A5TBD2_9CHLR</name>
<sequence length="52" mass="5759">MPIALLGVQLEDQIGSLEIGKRCELALWSIQDYREIGYHFGVNLLASTLVLA</sequence>
<dbReference type="Gene3D" id="2.30.40.10">
    <property type="entry name" value="Urease, subunit C, domain 1"/>
    <property type="match status" value="1"/>
</dbReference>
<organism evidence="1 2">
    <name type="scientific">Dictyobacter arantiisoli</name>
    <dbReference type="NCBI Taxonomy" id="2014874"/>
    <lineage>
        <taxon>Bacteria</taxon>
        <taxon>Bacillati</taxon>
        <taxon>Chloroflexota</taxon>
        <taxon>Ktedonobacteria</taxon>
        <taxon>Ktedonobacterales</taxon>
        <taxon>Dictyobacteraceae</taxon>
        <taxon>Dictyobacter</taxon>
    </lineage>
</organism>